<evidence type="ECO:0008006" key="3">
    <source>
        <dbReference type="Google" id="ProtNLM"/>
    </source>
</evidence>
<comment type="caution">
    <text evidence="1">The sequence shown here is derived from an EMBL/GenBank/DDBJ whole genome shotgun (WGS) entry which is preliminary data.</text>
</comment>
<protein>
    <recommendedName>
        <fullName evidence="3">DDE-1 domain-containing protein</fullName>
    </recommendedName>
</protein>
<dbReference type="EMBL" id="CALNXK010000011">
    <property type="protein sequence ID" value="CAH3043628.1"/>
    <property type="molecule type" value="Genomic_DNA"/>
</dbReference>
<gene>
    <name evidence="1" type="ORF">PLOB_00002562</name>
</gene>
<reference evidence="1 2" key="1">
    <citation type="submission" date="2022-05" db="EMBL/GenBank/DDBJ databases">
        <authorList>
            <consortium name="Genoscope - CEA"/>
            <person name="William W."/>
        </authorList>
    </citation>
    <scope>NUCLEOTIDE SEQUENCE [LARGE SCALE GENOMIC DNA]</scope>
</reference>
<sequence>MADGAHSFTAAGNMHGPPRREIVKWVLEAWETLDRELIIRSFRSCALTVAPDGSEDDQIHCLKEGQPCHAGQDRLASIQQALTASRATDPFADVTLSDVEEAAPERSLIELSDDDIEVD</sequence>
<evidence type="ECO:0000313" key="2">
    <source>
        <dbReference type="Proteomes" id="UP001159405"/>
    </source>
</evidence>
<keyword evidence="2" id="KW-1185">Reference proteome</keyword>
<name>A0ABN8NAJ6_9CNID</name>
<accession>A0ABN8NAJ6</accession>
<dbReference type="Proteomes" id="UP001159405">
    <property type="component" value="Unassembled WGS sequence"/>
</dbReference>
<evidence type="ECO:0000313" key="1">
    <source>
        <dbReference type="EMBL" id="CAH3043628.1"/>
    </source>
</evidence>
<organism evidence="1 2">
    <name type="scientific">Porites lobata</name>
    <dbReference type="NCBI Taxonomy" id="104759"/>
    <lineage>
        <taxon>Eukaryota</taxon>
        <taxon>Metazoa</taxon>
        <taxon>Cnidaria</taxon>
        <taxon>Anthozoa</taxon>
        <taxon>Hexacorallia</taxon>
        <taxon>Scleractinia</taxon>
        <taxon>Fungiina</taxon>
        <taxon>Poritidae</taxon>
        <taxon>Porites</taxon>
    </lineage>
</organism>
<proteinExistence type="predicted"/>